<organism evidence="2 3">
    <name type="scientific">Steroidobacter gossypii</name>
    <dbReference type="NCBI Taxonomy" id="2805490"/>
    <lineage>
        <taxon>Bacteria</taxon>
        <taxon>Pseudomonadati</taxon>
        <taxon>Pseudomonadota</taxon>
        <taxon>Gammaproteobacteria</taxon>
        <taxon>Steroidobacterales</taxon>
        <taxon>Steroidobacteraceae</taxon>
        <taxon>Steroidobacter</taxon>
    </lineage>
</organism>
<proteinExistence type="predicted"/>
<dbReference type="InterPro" id="IPR007263">
    <property type="entry name" value="DCC1-like"/>
</dbReference>
<evidence type="ECO:0000313" key="2">
    <source>
        <dbReference type="EMBL" id="MBM0103305.1"/>
    </source>
</evidence>
<gene>
    <name evidence="2" type="ORF">JM946_01050</name>
</gene>
<evidence type="ECO:0000256" key="1">
    <source>
        <dbReference type="SAM" id="Phobius"/>
    </source>
</evidence>
<protein>
    <submittedName>
        <fullName evidence="2">Thiol-disulfide oxidoreductase DCC family protein</fullName>
    </submittedName>
</protein>
<keyword evidence="3" id="KW-1185">Reference proteome</keyword>
<keyword evidence="1" id="KW-1133">Transmembrane helix</keyword>
<comment type="caution">
    <text evidence="2">The sequence shown here is derived from an EMBL/GenBank/DDBJ whole genome shotgun (WGS) entry which is preliminary data.</text>
</comment>
<keyword evidence="1" id="KW-0472">Membrane</keyword>
<evidence type="ECO:0000313" key="3">
    <source>
        <dbReference type="Proteomes" id="UP000661077"/>
    </source>
</evidence>
<dbReference type="Pfam" id="PF04134">
    <property type="entry name" value="DCC1-like"/>
    <property type="match status" value="1"/>
</dbReference>
<accession>A0ABS1WQQ0</accession>
<name>A0ABS1WQQ0_9GAMM</name>
<reference evidence="2 3" key="1">
    <citation type="journal article" date="2021" name="Int. J. Syst. Evol. Microbiol.">
        <title>Steroidobacter gossypii sp. nov., isolated from soil of cotton cropping field.</title>
        <authorList>
            <person name="Huang R."/>
            <person name="Yang S."/>
            <person name="Zhen C."/>
            <person name="Liu W."/>
        </authorList>
    </citation>
    <scope>NUCLEOTIDE SEQUENCE [LARGE SCALE GENOMIC DNA]</scope>
    <source>
        <strain evidence="2 3">S1-65</strain>
    </source>
</reference>
<feature type="transmembrane region" description="Helical" evidence="1">
    <location>
        <begin position="12"/>
        <end position="28"/>
    </location>
</feature>
<keyword evidence="1" id="KW-0812">Transmembrane</keyword>
<dbReference type="EMBL" id="JAEVLS010000001">
    <property type="protein sequence ID" value="MBM0103305.1"/>
    <property type="molecule type" value="Genomic_DNA"/>
</dbReference>
<dbReference type="PANTHER" id="PTHR33639">
    <property type="entry name" value="THIOL-DISULFIDE OXIDOREDUCTASE DCC"/>
    <property type="match status" value="1"/>
</dbReference>
<dbReference type="InterPro" id="IPR052927">
    <property type="entry name" value="DCC_oxidoreductase"/>
</dbReference>
<dbReference type="PANTHER" id="PTHR33639:SF2">
    <property type="entry name" value="DUF393 DOMAIN-CONTAINING PROTEIN"/>
    <property type="match status" value="1"/>
</dbReference>
<dbReference type="RefSeq" id="WP_203165287.1">
    <property type="nucleotide sequence ID" value="NZ_JAEVLS010000001.1"/>
</dbReference>
<sequence>MTTHPASERVLVFDGVCVLCSHWVGFVLRHDRRRLYKFAAMQTATGQALLSRHGLDPNDPKSFLLLEGGRGYMDTDALIRVLRSFGGHWRMVAMMIRVLPRFFRDALYRTIARNRYKLFGRHDVCIVPSAHTADRFLS</sequence>
<dbReference type="Proteomes" id="UP000661077">
    <property type="component" value="Unassembled WGS sequence"/>
</dbReference>